<dbReference type="InterPro" id="IPR013424">
    <property type="entry name" value="Ice-binding_C"/>
</dbReference>
<evidence type="ECO:0000259" key="1">
    <source>
        <dbReference type="Pfam" id="PF07589"/>
    </source>
</evidence>
<comment type="caution">
    <text evidence="2">The sequence shown here is derived from an EMBL/GenBank/DDBJ whole genome shotgun (WGS) entry which is preliminary data.</text>
</comment>
<sequence length="232" mass="24917">MKRHLRNHSKCRWLATIALLTSCLIDSPRSDAALVVSVTQTEFQVGGIGSLFIEVTGSNDLVASMNIQLRVKPLGAVGSGLQLISPPVDAHFDQSAYLFRNNSFAQNIGLDPVAISTFDLPNDTFSISDGTFNGANANVFGTKLVGRVDFQHSFPALSDPNSLIGDQFEFEIDIASSSFADASFANVPFSVSPVNGIATLSAVPEPTTTMTLLLMSALGFVRRRRRKPLLPS</sequence>
<proteinExistence type="predicted"/>
<keyword evidence="3" id="KW-1185">Reference proteome</keyword>
<organism evidence="2 3">
    <name type="scientific">Stieleria varia</name>
    <dbReference type="NCBI Taxonomy" id="2528005"/>
    <lineage>
        <taxon>Bacteria</taxon>
        <taxon>Pseudomonadati</taxon>
        <taxon>Planctomycetota</taxon>
        <taxon>Planctomycetia</taxon>
        <taxon>Pirellulales</taxon>
        <taxon>Pirellulaceae</taxon>
        <taxon>Stieleria</taxon>
    </lineage>
</organism>
<dbReference type="AlphaFoldDB" id="A0A5C6BA41"/>
<accession>A0A5C6BA41</accession>
<evidence type="ECO:0000313" key="3">
    <source>
        <dbReference type="Proteomes" id="UP000320176"/>
    </source>
</evidence>
<dbReference type="NCBIfam" id="TIGR02595">
    <property type="entry name" value="PEP_CTERM"/>
    <property type="match status" value="1"/>
</dbReference>
<feature type="domain" description="Ice-binding protein C-terminal" evidence="1">
    <location>
        <begin position="202"/>
        <end position="225"/>
    </location>
</feature>
<evidence type="ECO:0000313" key="2">
    <source>
        <dbReference type="EMBL" id="TWU08502.1"/>
    </source>
</evidence>
<dbReference type="Pfam" id="PF07589">
    <property type="entry name" value="PEP-CTERM"/>
    <property type="match status" value="1"/>
</dbReference>
<dbReference type="Proteomes" id="UP000320176">
    <property type="component" value="Unassembled WGS sequence"/>
</dbReference>
<dbReference type="PROSITE" id="PS51257">
    <property type="entry name" value="PROKAR_LIPOPROTEIN"/>
    <property type="match status" value="1"/>
</dbReference>
<dbReference type="RefSeq" id="WP_146518535.1">
    <property type="nucleotide sequence ID" value="NZ_CP151726.1"/>
</dbReference>
<name>A0A5C6BA41_9BACT</name>
<reference evidence="2 3" key="1">
    <citation type="submission" date="2019-02" db="EMBL/GenBank/DDBJ databases">
        <title>Deep-cultivation of Planctomycetes and their phenomic and genomic characterization uncovers novel biology.</title>
        <authorList>
            <person name="Wiegand S."/>
            <person name="Jogler M."/>
            <person name="Boedeker C."/>
            <person name="Pinto D."/>
            <person name="Vollmers J."/>
            <person name="Rivas-Marin E."/>
            <person name="Kohn T."/>
            <person name="Peeters S.H."/>
            <person name="Heuer A."/>
            <person name="Rast P."/>
            <person name="Oberbeckmann S."/>
            <person name="Bunk B."/>
            <person name="Jeske O."/>
            <person name="Meyerdierks A."/>
            <person name="Storesund J.E."/>
            <person name="Kallscheuer N."/>
            <person name="Luecker S."/>
            <person name="Lage O.M."/>
            <person name="Pohl T."/>
            <person name="Merkel B.J."/>
            <person name="Hornburger P."/>
            <person name="Mueller R.-W."/>
            <person name="Bruemmer F."/>
            <person name="Labrenz M."/>
            <person name="Spormann A.M."/>
            <person name="Op Den Camp H."/>
            <person name="Overmann J."/>
            <person name="Amann R."/>
            <person name="Jetten M.S.M."/>
            <person name="Mascher T."/>
            <person name="Medema M.H."/>
            <person name="Devos D.P."/>
            <person name="Kaster A.-K."/>
            <person name="Ovreas L."/>
            <person name="Rohde M."/>
            <person name="Galperin M.Y."/>
            <person name="Jogler C."/>
        </authorList>
    </citation>
    <scope>NUCLEOTIDE SEQUENCE [LARGE SCALE GENOMIC DNA]</scope>
    <source>
        <strain evidence="2 3">Pla52n</strain>
    </source>
</reference>
<dbReference type="EMBL" id="SJPN01000001">
    <property type="protein sequence ID" value="TWU08502.1"/>
    <property type="molecule type" value="Genomic_DNA"/>
</dbReference>
<gene>
    <name evidence="2" type="ORF">Pla52n_10850</name>
</gene>
<protein>
    <recommendedName>
        <fullName evidence="1">Ice-binding protein C-terminal domain-containing protein</fullName>
    </recommendedName>
</protein>